<feature type="compositionally biased region" description="Low complexity" evidence="1">
    <location>
        <begin position="37"/>
        <end position="62"/>
    </location>
</feature>
<dbReference type="Proteomes" id="UP000254924">
    <property type="component" value="Unassembled WGS sequence"/>
</dbReference>
<evidence type="ECO:0000256" key="1">
    <source>
        <dbReference type="SAM" id="MobiDB-lite"/>
    </source>
</evidence>
<dbReference type="AlphaFoldDB" id="A0A380JZ00"/>
<name>A0A380JZ00_9STRE</name>
<accession>A0A380JZ00</accession>
<protein>
    <submittedName>
        <fullName evidence="2">Signal peptide</fullName>
    </submittedName>
</protein>
<evidence type="ECO:0000313" key="3">
    <source>
        <dbReference type="Proteomes" id="UP000254924"/>
    </source>
</evidence>
<proteinExistence type="predicted"/>
<keyword evidence="3" id="KW-1185">Reference proteome</keyword>
<reference evidence="2 3" key="1">
    <citation type="submission" date="2018-06" db="EMBL/GenBank/DDBJ databases">
        <authorList>
            <consortium name="Pathogen Informatics"/>
            <person name="Doyle S."/>
        </authorList>
    </citation>
    <scope>NUCLEOTIDE SEQUENCE [LARGE SCALE GENOMIC DNA]</scope>
    <source>
        <strain evidence="2 3">NCTC12224</strain>
    </source>
</reference>
<dbReference type="EMBL" id="UHFN01000002">
    <property type="protein sequence ID" value="SUN57968.1"/>
    <property type="molecule type" value="Genomic_DNA"/>
</dbReference>
<gene>
    <name evidence="2" type="ORF">NCTC12224_00039</name>
</gene>
<sequence>MNRKRKRLLVGTLITLVLIIGGVVAYQILKPREQQPSITTKSSSSSSSTTDSSSTKESSDLTTNEKNYRQALASLEKSNEKTDDYKTDIISAINTAQEAMKNTENVSEVTGNFDNKMMFTPSAVAQTFGMFIKMSGYTVDTNQVEIFKSKNSDVLQFICVLTKEGENNSYWTGNFNIQALQLGFVRYYGGKVGATFG</sequence>
<evidence type="ECO:0000313" key="2">
    <source>
        <dbReference type="EMBL" id="SUN57968.1"/>
    </source>
</evidence>
<feature type="region of interest" description="Disordered" evidence="1">
    <location>
        <begin position="34"/>
        <end position="65"/>
    </location>
</feature>
<organism evidence="2 3">
    <name type="scientific">Streptococcus hyointestinalis</name>
    <dbReference type="NCBI Taxonomy" id="1337"/>
    <lineage>
        <taxon>Bacteria</taxon>
        <taxon>Bacillati</taxon>
        <taxon>Bacillota</taxon>
        <taxon>Bacilli</taxon>
        <taxon>Lactobacillales</taxon>
        <taxon>Streptococcaceae</taxon>
        <taxon>Streptococcus</taxon>
    </lineage>
</organism>